<keyword evidence="1" id="KW-1015">Disulfide bond</keyword>
<dbReference type="SUPFAM" id="SSF50494">
    <property type="entry name" value="Trypsin-like serine proteases"/>
    <property type="match status" value="1"/>
</dbReference>
<dbReference type="EMBL" id="JBBBZM010000682">
    <property type="protein sequence ID" value="KAL0630420.1"/>
    <property type="molecule type" value="Genomic_DNA"/>
</dbReference>
<dbReference type="SMART" id="SM00020">
    <property type="entry name" value="Tryp_SPc"/>
    <property type="match status" value="1"/>
</dbReference>
<dbReference type="InterPro" id="IPR018114">
    <property type="entry name" value="TRYPSIN_HIS"/>
</dbReference>
<dbReference type="InterPro" id="IPR001254">
    <property type="entry name" value="Trypsin_dom"/>
</dbReference>
<evidence type="ECO:0000259" key="3">
    <source>
        <dbReference type="PROSITE" id="PS50240"/>
    </source>
</evidence>
<keyword evidence="5" id="KW-1185">Reference proteome</keyword>
<sequence>MLMSSPAHAIFGGKDVSSNDPFARYGVAIHIQHEGGGWSTCSGVLIRSDIVVTAGHCAQGKKENLHVIFFWSIDNAPKSQMRRVSDIAIYDGYKFASNPTPGDSTDIALLKLDKAAPSSARQMQLPDVNLDIREKQRVWIAGYGARSYSKSTKESEGADRVLRVAEIAIYSFDGSATYSAHGQIITFNQSLKSGMCSGDSGGPAYIENDSKYIVLGTAIDDESYDNTDERCTGWSHYIDLRRKVDWIDKVTHDWGVPNDSPALEAEKSSDDGSGPSGQCIVADPTGTPLNIRTAPLGDLTGQTLSNGEAVDVLSSAQDGKGKWWANIGEGYVYAPYLRCDPSTSHQQPAATESPAAKSANNSPHVVGNGSDLVSNRAPDDDDCRFWTESLAYDTHNCFKEDTCDDLPRVKRRLSEACNQ</sequence>
<dbReference type="Proteomes" id="UP001447188">
    <property type="component" value="Unassembled WGS sequence"/>
</dbReference>
<dbReference type="PRINTS" id="PR00722">
    <property type="entry name" value="CHYMOTRYPSIN"/>
</dbReference>
<dbReference type="InterPro" id="IPR009003">
    <property type="entry name" value="Peptidase_S1_PA"/>
</dbReference>
<gene>
    <name evidence="4" type="ORF">Q9L58_010733</name>
</gene>
<dbReference type="InterPro" id="IPR001314">
    <property type="entry name" value="Peptidase_S1A"/>
</dbReference>
<name>A0ABR3G3B1_9PEZI</name>
<dbReference type="InterPro" id="IPR043504">
    <property type="entry name" value="Peptidase_S1_PA_chymotrypsin"/>
</dbReference>
<proteinExistence type="predicted"/>
<evidence type="ECO:0000256" key="2">
    <source>
        <dbReference type="SAM" id="MobiDB-lite"/>
    </source>
</evidence>
<feature type="domain" description="Peptidase S1" evidence="3">
    <location>
        <begin position="10"/>
        <end position="252"/>
    </location>
</feature>
<organism evidence="4 5">
    <name type="scientific">Discina gigas</name>
    <dbReference type="NCBI Taxonomy" id="1032678"/>
    <lineage>
        <taxon>Eukaryota</taxon>
        <taxon>Fungi</taxon>
        <taxon>Dikarya</taxon>
        <taxon>Ascomycota</taxon>
        <taxon>Pezizomycotina</taxon>
        <taxon>Pezizomycetes</taxon>
        <taxon>Pezizales</taxon>
        <taxon>Discinaceae</taxon>
        <taxon>Discina</taxon>
    </lineage>
</organism>
<evidence type="ECO:0000313" key="5">
    <source>
        <dbReference type="Proteomes" id="UP001447188"/>
    </source>
</evidence>
<accession>A0ABR3G3B1</accession>
<feature type="region of interest" description="Disordered" evidence="2">
    <location>
        <begin position="255"/>
        <end position="286"/>
    </location>
</feature>
<dbReference type="PANTHER" id="PTHR24256">
    <property type="entry name" value="TRYPTASE-RELATED"/>
    <property type="match status" value="1"/>
</dbReference>
<feature type="region of interest" description="Disordered" evidence="2">
    <location>
        <begin position="342"/>
        <end position="374"/>
    </location>
</feature>
<comment type="caution">
    <text evidence="4">The sequence shown here is derived from an EMBL/GenBank/DDBJ whole genome shotgun (WGS) entry which is preliminary data.</text>
</comment>
<dbReference type="PROSITE" id="PS50240">
    <property type="entry name" value="TRYPSIN_DOM"/>
    <property type="match status" value="1"/>
</dbReference>
<evidence type="ECO:0000313" key="4">
    <source>
        <dbReference type="EMBL" id="KAL0630420.1"/>
    </source>
</evidence>
<dbReference type="InterPro" id="IPR051487">
    <property type="entry name" value="Ser/Thr_Proteases_Immune/Dev"/>
</dbReference>
<protein>
    <recommendedName>
        <fullName evidence="3">Peptidase S1 domain-containing protein</fullName>
    </recommendedName>
</protein>
<dbReference type="PROSITE" id="PS00134">
    <property type="entry name" value="TRYPSIN_HIS"/>
    <property type="match status" value="1"/>
</dbReference>
<dbReference type="Pfam" id="PF00089">
    <property type="entry name" value="Trypsin"/>
    <property type="match status" value="1"/>
</dbReference>
<dbReference type="Gene3D" id="2.40.10.10">
    <property type="entry name" value="Trypsin-like serine proteases"/>
    <property type="match status" value="1"/>
</dbReference>
<reference evidence="4 5" key="1">
    <citation type="submission" date="2024-02" db="EMBL/GenBank/DDBJ databases">
        <title>Discinaceae phylogenomics.</title>
        <authorList>
            <person name="Dirks A.C."/>
            <person name="James T.Y."/>
        </authorList>
    </citation>
    <scope>NUCLEOTIDE SEQUENCE [LARGE SCALE GENOMIC DNA]</scope>
    <source>
        <strain evidence="4 5">ACD0624</strain>
    </source>
</reference>
<evidence type="ECO:0000256" key="1">
    <source>
        <dbReference type="ARBA" id="ARBA00023157"/>
    </source>
</evidence>